<feature type="signal peptide" evidence="1">
    <location>
        <begin position="1"/>
        <end position="20"/>
    </location>
</feature>
<dbReference type="CTD" id="9817448"/>
<name>E3ME09_CAERE</name>
<dbReference type="AlphaFoldDB" id="E3ME09"/>
<reference evidence="2" key="1">
    <citation type="submission" date="2007-07" db="EMBL/GenBank/DDBJ databases">
        <title>PCAP assembly of the Caenorhabditis remanei genome.</title>
        <authorList>
            <consortium name="The Caenorhabditis remanei Sequencing Consortium"/>
            <person name="Wilson R.K."/>
        </authorList>
    </citation>
    <scope>NUCLEOTIDE SEQUENCE [LARGE SCALE GENOMIC DNA]</scope>
    <source>
        <strain evidence="2">PB4641</strain>
    </source>
</reference>
<dbReference type="eggNOG" id="ENOG502TIZW">
    <property type="taxonomic scope" value="Eukaryota"/>
</dbReference>
<accession>E3ME09</accession>
<sequence length="234" mass="26793">MDQATKILLLIAVLVGAGSADLAENPANPLEGICSGEQSCFSKPDNCTDPICDLILSLGNNVSYLYIHDIQENEMLHIYMYENGVQNDRIRVFLGNNPFTFDGSEPYGKEYRLSHKRFRVNVTVIDDDYDQYLYTYPGLMLKLGENVSYAYRKYRPQEGLQPVSTERIPLHFVESSKKPVGFIDHDMSFPPTTPLPKTEVRMPVEFSDRKLRFKKDSSVKTVDINFVLNDRMNF</sequence>
<protein>
    <recommendedName>
        <fullName evidence="4">Galectin</fullName>
    </recommendedName>
</protein>
<gene>
    <name evidence="2" type="ORF">CRE_22304</name>
</gene>
<organism evidence="3">
    <name type="scientific">Caenorhabditis remanei</name>
    <name type="common">Caenorhabditis vulgaris</name>
    <dbReference type="NCBI Taxonomy" id="31234"/>
    <lineage>
        <taxon>Eukaryota</taxon>
        <taxon>Metazoa</taxon>
        <taxon>Ecdysozoa</taxon>
        <taxon>Nematoda</taxon>
        <taxon>Chromadorea</taxon>
        <taxon>Rhabditida</taxon>
        <taxon>Rhabditina</taxon>
        <taxon>Rhabditomorpha</taxon>
        <taxon>Rhabditoidea</taxon>
        <taxon>Rhabditidae</taxon>
        <taxon>Peloderinae</taxon>
        <taxon>Caenorhabditis</taxon>
    </lineage>
</organism>
<dbReference type="GeneID" id="9817448"/>
<dbReference type="KEGG" id="crq:GCK72_025743"/>
<evidence type="ECO:0000313" key="3">
    <source>
        <dbReference type="Proteomes" id="UP000008281"/>
    </source>
</evidence>
<dbReference type="FunCoup" id="E3ME09">
    <property type="interactions" value="546"/>
</dbReference>
<evidence type="ECO:0008006" key="4">
    <source>
        <dbReference type="Google" id="ProtNLM"/>
    </source>
</evidence>
<proteinExistence type="predicted"/>
<dbReference type="EMBL" id="DS268438">
    <property type="protein sequence ID" value="EFO99461.1"/>
    <property type="molecule type" value="Genomic_DNA"/>
</dbReference>
<evidence type="ECO:0000256" key="1">
    <source>
        <dbReference type="SAM" id="SignalP"/>
    </source>
</evidence>
<feature type="chain" id="PRO_5003175639" description="Galectin" evidence="1">
    <location>
        <begin position="21"/>
        <end position="234"/>
    </location>
</feature>
<dbReference type="InParanoid" id="E3ME09"/>
<keyword evidence="3" id="KW-1185">Reference proteome</keyword>
<dbReference type="HOGENOM" id="CLU_1185990_0_0_1"/>
<keyword evidence="1" id="KW-0732">Signal</keyword>
<evidence type="ECO:0000313" key="2">
    <source>
        <dbReference type="EMBL" id="EFO99461.1"/>
    </source>
</evidence>
<dbReference type="RefSeq" id="XP_003105543.2">
    <property type="nucleotide sequence ID" value="XM_003105495.2"/>
</dbReference>
<dbReference type="Proteomes" id="UP000008281">
    <property type="component" value="Unassembled WGS sequence"/>
</dbReference>